<dbReference type="AlphaFoldDB" id="A0A0J7JW06"/>
<evidence type="ECO:0000313" key="1">
    <source>
        <dbReference type="EMBL" id="KMQ82319.1"/>
    </source>
</evidence>
<reference evidence="1 2" key="1">
    <citation type="submission" date="2015-04" db="EMBL/GenBank/DDBJ databases">
        <title>Lasius niger genome sequencing.</title>
        <authorList>
            <person name="Konorov E.A."/>
            <person name="Nikitin M.A."/>
            <person name="Kirill M.V."/>
            <person name="Chang P."/>
        </authorList>
    </citation>
    <scope>NUCLEOTIDE SEQUENCE [LARGE SCALE GENOMIC DNA]</scope>
    <source>
        <tissue evidence="1">Whole</tissue>
    </source>
</reference>
<dbReference type="OrthoDB" id="7685730at2759"/>
<dbReference type="EMBL" id="LBMM01026397">
    <property type="protein sequence ID" value="KMQ82319.1"/>
    <property type="molecule type" value="Genomic_DNA"/>
</dbReference>
<dbReference type="Proteomes" id="UP000036403">
    <property type="component" value="Unassembled WGS sequence"/>
</dbReference>
<organism evidence="1 2">
    <name type="scientific">Lasius niger</name>
    <name type="common">Black garden ant</name>
    <dbReference type="NCBI Taxonomy" id="67767"/>
    <lineage>
        <taxon>Eukaryota</taxon>
        <taxon>Metazoa</taxon>
        <taxon>Ecdysozoa</taxon>
        <taxon>Arthropoda</taxon>
        <taxon>Hexapoda</taxon>
        <taxon>Insecta</taxon>
        <taxon>Pterygota</taxon>
        <taxon>Neoptera</taxon>
        <taxon>Endopterygota</taxon>
        <taxon>Hymenoptera</taxon>
        <taxon>Apocrita</taxon>
        <taxon>Aculeata</taxon>
        <taxon>Formicoidea</taxon>
        <taxon>Formicidae</taxon>
        <taxon>Formicinae</taxon>
        <taxon>Lasius</taxon>
        <taxon>Lasius</taxon>
    </lineage>
</organism>
<dbReference type="PaxDb" id="67767-A0A0J7JW06"/>
<name>A0A0J7JW06_LASNI</name>
<accession>A0A0J7JW06</accession>
<proteinExistence type="predicted"/>
<sequence length="104" mass="11661">MDEFVQDAEEVLPIVENAAIDIINVPSISEDIIVTKEYTDKKFEELQEKIFSQIISAKRSILYDLDKKINELKHTILLNNPAGITAPGGVEKVKADLDIILPIK</sequence>
<gene>
    <name evidence="1" type="ORF">RF55_23384</name>
</gene>
<protein>
    <submittedName>
        <fullName evidence="1">Melanophilin isoform x1</fullName>
    </submittedName>
</protein>
<keyword evidence="2" id="KW-1185">Reference proteome</keyword>
<evidence type="ECO:0000313" key="2">
    <source>
        <dbReference type="Proteomes" id="UP000036403"/>
    </source>
</evidence>
<comment type="caution">
    <text evidence="1">The sequence shown here is derived from an EMBL/GenBank/DDBJ whole genome shotgun (WGS) entry which is preliminary data.</text>
</comment>